<comment type="caution">
    <text evidence="1">The sequence shown here is derived from an EMBL/GenBank/DDBJ whole genome shotgun (WGS) entry which is preliminary data.</text>
</comment>
<organism evidence="1 2">
    <name type="scientific">Clonostachys solani</name>
    <dbReference type="NCBI Taxonomy" id="160281"/>
    <lineage>
        <taxon>Eukaryota</taxon>
        <taxon>Fungi</taxon>
        <taxon>Dikarya</taxon>
        <taxon>Ascomycota</taxon>
        <taxon>Pezizomycotina</taxon>
        <taxon>Sordariomycetes</taxon>
        <taxon>Hypocreomycetidae</taxon>
        <taxon>Hypocreales</taxon>
        <taxon>Bionectriaceae</taxon>
        <taxon>Clonostachys</taxon>
    </lineage>
</organism>
<proteinExistence type="predicted"/>
<keyword evidence="2" id="KW-1185">Reference proteome</keyword>
<reference evidence="1 2" key="2">
    <citation type="submission" date="2021-10" db="EMBL/GenBank/DDBJ databases">
        <authorList>
            <person name="Piombo E."/>
        </authorList>
    </citation>
    <scope>NUCLEOTIDE SEQUENCE [LARGE SCALE GENOMIC DNA]</scope>
</reference>
<reference evidence="2" key="1">
    <citation type="submission" date="2019-06" db="EMBL/GenBank/DDBJ databases">
        <authorList>
            <person name="Broberg M."/>
        </authorList>
    </citation>
    <scope>NUCLEOTIDE SEQUENCE [LARGE SCALE GENOMIC DNA]</scope>
</reference>
<dbReference type="AlphaFoldDB" id="A0A9N9Z2I0"/>
<sequence length="71" mass="8305">MFGPLWIQSRFALVDDGCNREGLRVPVKHRFTLRIGIGPHGTLSTRIARFWLGQWIHIESEWLASSEHRYT</sequence>
<dbReference type="EMBL" id="CABFOC020000034">
    <property type="protein sequence ID" value="CAH0047985.1"/>
    <property type="molecule type" value="Genomic_DNA"/>
</dbReference>
<evidence type="ECO:0000313" key="2">
    <source>
        <dbReference type="Proteomes" id="UP000775872"/>
    </source>
</evidence>
<dbReference type="Proteomes" id="UP000775872">
    <property type="component" value="Unassembled WGS sequence"/>
</dbReference>
<evidence type="ECO:0000313" key="1">
    <source>
        <dbReference type="EMBL" id="CAH0047985.1"/>
    </source>
</evidence>
<name>A0A9N9Z2I0_9HYPO</name>
<accession>A0A9N9Z2I0</accession>
<protein>
    <submittedName>
        <fullName evidence="1">Uncharacterized protein</fullName>
    </submittedName>
</protein>
<gene>
    <name evidence="1" type="ORF">CSOL1703_00016237</name>
</gene>